<sequence>MKGLKTYLTFLHRNKLFTVVNVAGLSISLMFVLLIADMVTRQLSVDKNLKDTDRISVFASENTAAGHYLLGEKLQSRYPEIEEWCAYTGNFGIQTSINENPTQIRTLVARKNFFQFFGYKLAEGNPAQVLVDDHSIVLSRSCANRLFGNEAALGKVLELNTPDSKGSGNQKFTVTGIMEDIENSLIKESTEAIIPYENINELNPTISLTDGEMGNATSALVFFRTVKGSDLNTKAKDALSYLKDCWWIYNRGIFKKVQFVPYNQFYFHTETPSGSTEINQYSFRMVVLFLVTGIIILFMAIFNYVNMSIAQTTYRAKEMATRKLLGSSRSDIFWRMIGESSIMTVIAFILGFLLAKAAEPIAMDLLGVKLDLTGDLSFMTCLSYLLLIVLLSFISGFVPATILSNYNPLDVVKGHFRRKTKAVYLRVLNIVQDGLTIAMLSCAFYLSVQIHRILNEPLGYSYGNILCLTPAADQETLLTFRNEVQKLPFVKRISFAQGTPIDGGNNNTMVVTVKGAPKNMSFQTFKVDSAFIDMYQIQIYEDRKMPFDKNNWFISESASKALGGVTDYVNDERGRSFSIAGLFRDFHIRSVMSEQHPLRLQILPADKIYPWSILVEVQDGDLATYSKQITDLYSTLTENAPFSSSWYKDQIINQYSDIISMNKLISIFTCAALIISLLGLTAMSIYFIAQRKRDIAIRKTFGSSSRNEMLQLMKFSFSSLLISLIIAIPLMAFGIHTIDKIVSYDSDFPWWVPPTAFAVITLISLGSVYLISRKAVRENPVNNIKTE</sequence>
<keyword evidence="10" id="KW-1185">Reference proteome</keyword>
<evidence type="ECO:0000256" key="4">
    <source>
        <dbReference type="ARBA" id="ARBA00022989"/>
    </source>
</evidence>
<dbReference type="AlphaFoldDB" id="A0A412GXY7"/>
<feature type="transmembrane region" description="Helical" evidence="6">
    <location>
        <begin position="16"/>
        <end position="36"/>
    </location>
</feature>
<comment type="caution">
    <text evidence="9">The sequence shown here is derived from an EMBL/GenBank/DDBJ whole genome shotgun (WGS) entry which is preliminary data.</text>
</comment>
<feature type="transmembrane region" description="Helical" evidence="6">
    <location>
        <begin position="715"/>
        <end position="738"/>
    </location>
</feature>
<feature type="transmembrane region" description="Helical" evidence="6">
    <location>
        <begin position="750"/>
        <end position="771"/>
    </location>
</feature>
<organism evidence="9 10">
    <name type="scientific">Phocaeicola coprocola</name>
    <dbReference type="NCBI Taxonomy" id="310298"/>
    <lineage>
        <taxon>Bacteria</taxon>
        <taxon>Pseudomonadati</taxon>
        <taxon>Bacteroidota</taxon>
        <taxon>Bacteroidia</taxon>
        <taxon>Bacteroidales</taxon>
        <taxon>Bacteroidaceae</taxon>
        <taxon>Phocaeicola</taxon>
    </lineage>
</organism>
<feature type="transmembrane region" description="Helical" evidence="6">
    <location>
        <begin position="376"/>
        <end position="402"/>
    </location>
</feature>
<feature type="transmembrane region" description="Helical" evidence="6">
    <location>
        <begin position="664"/>
        <end position="689"/>
    </location>
</feature>
<keyword evidence="3 6" id="KW-0812">Transmembrane</keyword>
<dbReference type="PANTHER" id="PTHR30572:SF18">
    <property type="entry name" value="ABC-TYPE MACROLIDE FAMILY EXPORT SYSTEM PERMEASE COMPONENT 2"/>
    <property type="match status" value="1"/>
</dbReference>
<dbReference type="RefSeq" id="WP_118482947.1">
    <property type="nucleotide sequence ID" value="NZ_QRUU01000004.1"/>
</dbReference>
<dbReference type="GO" id="GO:0022857">
    <property type="term" value="F:transmembrane transporter activity"/>
    <property type="evidence" value="ECO:0007669"/>
    <property type="project" value="TreeGrafter"/>
</dbReference>
<keyword evidence="2" id="KW-1003">Cell membrane</keyword>
<evidence type="ECO:0000259" key="8">
    <source>
        <dbReference type="Pfam" id="PF12704"/>
    </source>
</evidence>
<dbReference type="GO" id="GO:0005886">
    <property type="term" value="C:plasma membrane"/>
    <property type="evidence" value="ECO:0007669"/>
    <property type="project" value="UniProtKB-SubCell"/>
</dbReference>
<accession>A0A412GXY7</accession>
<keyword evidence="4 6" id="KW-1133">Transmembrane helix</keyword>
<evidence type="ECO:0000256" key="3">
    <source>
        <dbReference type="ARBA" id="ARBA00022692"/>
    </source>
</evidence>
<reference evidence="9 10" key="1">
    <citation type="submission" date="2018-08" db="EMBL/GenBank/DDBJ databases">
        <title>A genome reference for cultivated species of the human gut microbiota.</title>
        <authorList>
            <person name="Zou Y."/>
            <person name="Xue W."/>
            <person name="Luo G."/>
        </authorList>
    </citation>
    <scope>NUCLEOTIDE SEQUENCE [LARGE SCALE GENOMIC DNA]</scope>
    <source>
        <strain evidence="9 10">AF24-2</strain>
    </source>
</reference>
<comment type="subcellular location">
    <subcellularLocation>
        <location evidence="1">Cell membrane</location>
        <topology evidence="1">Multi-pass membrane protein</topology>
    </subcellularLocation>
</comment>
<proteinExistence type="predicted"/>
<evidence type="ECO:0000256" key="1">
    <source>
        <dbReference type="ARBA" id="ARBA00004651"/>
    </source>
</evidence>
<keyword evidence="5 6" id="KW-0472">Membrane</keyword>
<gene>
    <name evidence="9" type="ORF">DWY20_01775</name>
</gene>
<feature type="domain" description="ABC3 transporter permease C-terminal" evidence="7">
    <location>
        <begin position="667"/>
        <end position="780"/>
    </location>
</feature>
<dbReference type="InterPro" id="IPR003838">
    <property type="entry name" value="ABC3_permease_C"/>
</dbReference>
<evidence type="ECO:0000256" key="2">
    <source>
        <dbReference type="ARBA" id="ARBA00022475"/>
    </source>
</evidence>
<evidence type="ECO:0000313" key="10">
    <source>
        <dbReference type="Proteomes" id="UP000285864"/>
    </source>
</evidence>
<name>A0A412GXY7_9BACT</name>
<dbReference type="Pfam" id="PF02687">
    <property type="entry name" value="FtsX"/>
    <property type="match status" value="2"/>
</dbReference>
<evidence type="ECO:0000256" key="5">
    <source>
        <dbReference type="ARBA" id="ARBA00023136"/>
    </source>
</evidence>
<dbReference type="InterPro" id="IPR050250">
    <property type="entry name" value="Macrolide_Exporter_MacB"/>
</dbReference>
<evidence type="ECO:0000259" key="7">
    <source>
        <dbReference type="Pfam" id="PF02687"/>
    </source>
</evidence>
<dbReference type="PANTHER" id="PTHR30572">
    <property type="entry name" value="MEMBRANE COMPONENT OF TRANSPORTER-RELATED"/>
    <property type="match status" value="1"/>
</dbReference>
<protein>
    <submittedName>
        <fullName evidence="9">ABC transporter permease</fullName>
    </submittedName>
</protein>
<feature type="transmembrane region" description="Helical" evidence="6">
    <location>
        <begin position="332"/>
        <end position="356"/>
    </location>
</feature>
<evidence type="ECO:0000313" key="9">
    <source>
        <dbReference type="EMBL" id="RGR99793.1"/>
    </source>
</evidence>
<evidence type="ECO:0000256" key="6">
    <source>
        <dbReference type="SAM" id="Phobius"/>
    </source>
</evidence>
<dbReference type="Pfam" id="PF12704">
    <property type="entry name" value="MacB_PCD"/>
    <property type="match status" value="1"/>
</dbReference>
<feature type="transmembrane region" description="Helical" evidence="6">
    <location>
        <begin position="281"/>
        <end position="305"/>
    </location>
</feature>
<feature type="domain" description="ABC3 transporter permease C-terminal" evidence="7">
    <location>
        <begin position="292"/>
        <end position="408"/>
    </location>
</feature>
<dbReference type="EMBL" id="QRUU01000004">
    <property type="protein sequence ID" value="RGR99793.1"/>
    <property type="molecule type" value="Genomic_DNA"/>
</dbReference>
<feature type="transmembrane region" description="Helical" evidence="6">
    <location>
        <begin position="423"/>
        <end position="446"/>
    </location>
</feature>
<dbReference type="Proteomes" id="UP000285864">
    <property type="component" value="Unassembled WGS sequence"/>
</dbReference>
<feature type="domain" description="MacB-like periplasmic core" evidence="8">
    <location>
        <begin position="18"/>
        <end position="211"/>
    </location>
</feature>
<dbReference type="InterPro" id="IPR025857">
    <property type="entry name" value="MacB_PCD"/>
</dbReference>